<evidence type="ECO:0000256" key="1">
    <source>
        <dbReference type="SAM" id="SignalP"/>
    </source>
</evidence>
<gene>
    <name evidence="2" type="ORF">L3X38_041865</name>
</gene>
<evidence type="ECO:0000313" key="3">
    <source>
        <dbReference type="Proteomes" id="UP001054821"/>
    </source>
</evidence>
<dbReference type="AlphaFoldDB" id="A0AAD4UVI2"/>
<feature type="signal peptide" evidence="1">
    <location>
        <begin position="1"/>
        <end position="23"/>
    </location>
</feature>
<name>A0AAD4UVI2_PRUDU</name>
<keyword evidence="1" id="KW-0732">Signal</keyword>
<evidence type="ECO:0000313" key="2">
    <source>
        <dbReference type="EMBL" id="KAI5312691.1"/>
    </source>
</evidence>
<comment type="caution">
    <text evidence="2">The sequence shown here is derived from an EMBL/GenBank/DDBJ whole genome shotgun (WGS) entry which is preliminary data.</text>
</comment>
<dbReference type="EMBL" id="JAJFAZ020000008">
    <property type="protein sequence ID" value="KAI5312691.1"/>
    <property type="molecule type" value="Genomic_DNA"/>
</dbReference>
<accession>A0AAD4UVI2</accession>
<organism evidence="2 3">
    <name type="scientific">Prunus dulcis</name>
    <name type="common">Almond</name>
    <name type="synonym">Amygdalus dulcis</name>
    <dbReference type="NCBI Taxonomy" id="3755"/>
    <lineage>
        <taxon>Eukaryota</taxon>
        <taxon>Viridiplantae</taxon>
        <taxon>Streptophyta</taxon>
        <taxon>Embryophyta</taxon>
        <taxon>Tracheophyta</taxon>
        <taxon>Spermatophyta</taxon>
        <taxon>Magnoliopsida</taxon>
        <taxon>eudicotyledons</taxon>
        <taxon>Gunneridae</taxon>
        <taxon>Pentapetalae</taxon>
        <taxon>rosids</taxon>
        <taxon>fabids</taxon>
        <taxon>Rosales</taxon>
        <taxon>Rosaceae</taxon>
        <taxon>Amygdaloideae</taxon>
        <taxon>Amygdaleae</taxon>
        <taxon>Prunus</taxon>
    </lineage>
</organism>
<keyword evidence="3" id="KW-1185">Reference proteome</keyword>
<protein>
    <submittedName>
        <fullName evidence="2">Uncharacterized protein</fullName>
    </submittedName>
</protein>
<dbReference type="Proteomes" id="UP001054821">
    <property type="component" value="Chromosome 8"/>
</dbReference>
<sequence length="179" mass="19538">MMSKLLFASKVLLPWLLTPGLLSRHGAYWKKAGIYDAILLSKYSVNRDENLLAAALCFWNSASNTFDFCLGPMTPTHGRPADAVEYSAAAPVPEAAENKTAGILAVVTSRLKPPIMAMPIHSLPGSSTTTTFANPELGEFEAMDLDAQLDKLEKLKAKSKAVDRVKIWQSTDLDLDENQ</sequence>
<proteinExistence type="predicted"/>
<feature type="chain" id="PRO_5041928369" evidence="1">
    <location>
        <begin position="24"/>
        <end position="179"/>
    </location>
</feature>
<reference evidence="2 3" key="1">
    <citation type="journal article" date="2022" name="G3 (Bethesda)">
        <title>Whole-genome sequence and methylome profiling of the almond [Prunus dulcis (Mill.) D.A. Webb] cultivar 'Nonpareil'.</title>
        <authorList>
            <person name="D'Amico-Willman K.M."/>
            <person name="Ouma W.Z."/>
            <person name="Meulia T."/>
            <person name="Sideli G.M."/>
            <person name="Gradziel T.M."/>
            <person name="Fresnedo-Ramirez J."/>
        </authorList>
    </citation>
    <scope>NUCLEOTIDE SEQUENCE [LARGE SCALE GENOMIC DNA]</scope>
    <source>
        <strain evidence="2">Clone GOH B32 T37-40</strain>
    </source>
</reference>